<dbReference type="NCBIfam" id="NF041892">
    <property type="entry name" value="DgcN"/>
    <property type="match status" value="1"/>
</dbReference>
<dbReference type="EMBL" id="SWKR01000002">
    <property type="protein sequence ID" value="TKD51074.1"/>
    <property type="molecule type" value="Genomic_DNA"/>
</dbReference>
<gene>
    <name evidence="3" type="ORF">FBR43_10125</name>
</gene>
<evidence type="ECO:0000313" key="4">
    <source>
        <dbReference type="Proteomes" id="UP000309138"/>
    </source>
</evidence>
<dbReference type="Pfam" id="PF07755">
    <property type="entry name" value="DUF1611"/>
    <property type="match status" value="1"/>
</dbReference>
<dbReference type="InterPro" id="IPR027417">
    <property type="entry name" value="P-loop_NTPase"/>
</dbReference>
<dbReference type="OrthoDB" id="9778498at2"/>
<protein>
    <submittedName>
        <fullName evidence="3">DUF1611 domain-containing protein</fullName>
    </submittedName>
</protein>
<evidence type="ECO:0000259" key="2">
    <source>
        <dbReference type="Pfam" id="PF17396"/>
    </source>
</evidence>
<organism evidence="3 4">
    <name type="scientific">Sphingomonas baiyangensis</name>
    <dbReference type="NCBI Taxonomy" id="2572576"/>
    <lineage>
        <taxon>Bacteria</taxon>
        <taxon>Pseudomonadati</taxon>
        <taxon>Pseudomonadota</taxon>
        <taxon>Alphaproteobacteria</taxon>
        <taxon>Sphingomonadales</taxon>
        <taxon>Sphingomonadaceae</taxon>
        <taxon>Sphingomonas</taxon>
    </lineage>
</organism>
<evidence type="ECO:0000259" key="1">
    <source>
        <dbReference type="Pfam" id="PF07755"/>
    </source>
</evidence>
<dbReference type="PANTHER" id="PTHR40690">
    <property type="entry name" value="GLL3100 PROTEIN"/>
    <property type="match status" value="1"/>
</dbReference>
<dbReference type="PIRSF" id="PIRSF026760">
    <property type="entry name" value="UCP026760"/>
    <property type="match status" value="1"/>
</dbReference>
<dbReference type="InterPro" id="IPR011669">
    <property type="entry name" value="DgcN-like"/>
</dbReference>
<accession>A0A4U1L3L6</accession>
<dbReference type="RefSeq" id="WP_136943022.1">
    <property type="nucleotide sequence ID" value="NZ_SWKR01000002.1"/>
</dbReference>
<reference evidence="3 4" key="1">
    <citation type="submission" date="2019-04" db="EMBL/GenBank/DDBJ databases">
        <authorList>
            <person name="Yang Y."/>
            <person name="Wei D."/>
        </authorList>
    </citation>
    <scope>NUCLEOTIDE SEQUENCE [LARGE SCALE GENOMIC DNA]</scope>
    <source>
        <strain evidence="3 4">L-1-4w-11</strain>
    </source>
</reference>
<feature type="domain" description="D-glutamate N-acetyltransferase-like N-terminal" evidence="2">
    <location>
        <begin position="46"/>
        <end position="124"/>
    </location>
</feature>
<dbReference type="InterPro" id="IPR035402">
    <property type="entry name" value="DgcN-like_N"/>
</dbReference>
<comment type="caution">
    <text evidence="3">The sequence shown here is derived from an EMBL/GenBank/DDBJ whole genome shotgun (WGS) entry which is preliminary data.</text>
</comment>
<dbReference type="Gene3D" id="3.40.50.300">
    <property type="entry name" value="P-loop containing nucleotide triphosphate hydrolases"/>
    <property type="match status" value="1"/>
</dbReference>
<dbReference type="AlphaFoldDB" id="A0A4U1L3L6"/>
<dbReference type="SUPFAM" id="SSF52540">
    <property type="entry name" value="P-loop containing nucleoside triphosphate hydrolases"/>
    <property type="match status" value="1"/>
</dbReference>
<dbReference type="InterPro" id="IPR035086">
    <property type="entry name" value="DgcN-like_C"/>
</dbReference>
<keyword evidence="4" id="KW-1185">Reference proteome</keyword>
<dbReference type="PANTHER" id="PTHR40690:SF1">
    <property type="entry name" value="DUF1611 DOMAIN-CONTAINING PROTEIN"/>
    <property type="match status" value="1"/>
</dbReference>
<dbReference type="Proteomes" id="UP000309138">
    <property type="component" value="Unassembled WGS sequence"/>
</dbReference>
<sequence length="345" mass="35976">MIPAPYLLYLGHSDDPLGIKTSRGLAHFVPASCVGEFRHDDCPLTVGMPRMTLAEGKAAGAQTLVLGIANPGGSMGASLVADALAAIRLGMHVAAGLHHRLRDEPELVRAAAEAGVRLFDVRDPPPSLPVGNGLPRAGRRLLTVGTDCSVGKMYAAIAIERGLRARGHAADFRATGQTGILIAGEGIAVDAVVADFISGAVEVLAPARHDDGWDVIEGQGSLFHPSFAGVSTGLLHGAQPHALVLCHEIDRPHLRGLPHARVPELAECIDANLRIARLTSPDARFVGVCLNTSRLPEGAAGRHCAEIAAQLGLPTTDPVRFGVAPIVEEIERCFASSTPITTVSA</sequence>
<proteinExistence type="predicted"/>
<dbReference type="Pfam" id="PF17396">
    <property type="entry name" value="DUF1611_N"/>
    <property type="match status" value="1"/>
</dbReference>
<dbReference type="Gene3D" id="3.40.50.720">
    <property type="entry name" value="NAD(P)-binding Rossmann-like Domain"/>
    <property type="match status" value="1"/>
</dbReference>
<name>A0A4U1L3L6_9SPHN</name>
<feature type="domain" description="D-glutamate N-acetyltransferase-like C-terminal" evidence="1">
    <location>
        <begin position="132"/>
        <end position="327"/>
    </location>
</feature>
<evidence type="ECO:0000313" key="3">
    <source>
        <dbReference type="EMBL" id="TKD51074.1"/>
    </source>
</evidence>